<dbReference type="EMBL" id="HBUF01364889">
    <property type="protein sequence ID" value="CAG6723023.1"/>
    <property type="molecule type" value="Transcribed_RNA"/>
</dbReference>
<evidence type="ECO:0000313" key="2">
    <source>
        <dbReference type="EMBL" id="CAG6723023.1"/>
    </source>
</evidence>
<dbReference type="EMBL" id="HBUF01364890">
    <property type="protein sequence ID" value="CAG6723026.1"/>
    <property type="molecule type" value="Transcribed_RNA"/>
</dbReference>
<reference evidence="2" key="1">
    <citation type="submission" date="2021-05" db="EMBL/GenBank/DDBJ databases">
        <authorList>
            <person name="Alioto T."/>
            <person name="Alioto T."/>
            <person name="Gomez Garrido J."/>
        </authorList>
    </citation>
    <scope>NUCLEOTIDE SEQUENCE</scope>
</reference>
<sequence>MRTMTHPRTSIHPATSVEDVLFHPVIVREVLSLLRGLVPPLLIIPLLLGPRPLIDHVPPYPVRLLQEGEGEDCSPLSREERAVSSRVSRNSRPKLSNRCSRV</sequence>
<evidence type="ECO:0000256" key="1">
    <source>
        <dbReference type="SAM" id="MobiDB-lite"/>
    </source>
</evidence>
<proteinExistence type="predicted"/>
<dbReference type="EMBL" id="HBUF01163027">
    <property type="protein sequence ID" value="CAG6650611.1"/>
    <property type="molecule type" value="Transcribed_RNA"/>
</dbReference>
<dbReference type="EMBL" id="HBUF01531667">
    <property type="protein sequence ID" value="CAG6752017.1"/>
    <property type="molecule type" value="Transcribed_RNA"/>
</dbReference>
<dbReference type="EMBL" id="HBUF01364888">
    <property type="protein sequence ID" value="CAG6723020.1"/>
    <property type="molecule type" value="Transcribed_RNA"/>
</dbReference>
<dbReference type="EMBL" id="HBUF01163026">
    <property type="protein sequence ID" value="CAG6650608.1"/>
    <property type="molecule type" value="Transcribed_RNA"/>
</dbReference>
<accession>A0A8D8VEK1</accession>
<dbReference type="EMBL" id="HBUF01193425">
    <property type="protein sequence ID" value="CAG6659186.1"/>
    <property type="molecule type" value="Transcribed_RNA"/>
</dbReference>
<dbReference type="EMBL" id="HBUF01531666">
    <property type="protein sequence ID" value="CAG6752014.1"/>
    <property type="molecule type" value="Transcribed_RNA"/>
</dbReference>
<dbReference type="EMBL" id="HBUF01193426">
    <property type="protein sequence ID" value="CAG6659189.1"/>
    <property type="molecule type" value="Transcribed_RNA"/>
</dbReference>
<feature type="region of interest" description="Disordered" evidence="1">
    <location>
        <begin position="69"/>
        <end position="102"/>
    </location>
</feature>
<feature type="compositionally biased region" description="Polar residues" evidence="1">
    <location>
        <begin position="93"/>
        <end position="102"/>
    </location>
</feature>
<name>A0A8D8VEK1_9HEMI</name>
<dbReference type="AlphaFoldDB" id="A0A8D8VEK1"/>
<organism evidence="2">
    <name type="scientific">Cacopsylla melanoneura</name>
    <dbReference type="NCBI Taxonomy" id="428564"/>
    <lineage>
        <taxon>Eukaryota</taxon>
        <taxon>Metazoa</taxon>
        <taxon>Ecdysozoa</taxon>
        <taxon>Arthropoda</taxon>
        <taxon>Hexapoda</taxon>
        <taxon>Insecta</taxon>
        <taxon>Pterygota</taxon>
        <taxon>Neoptera</taxon>
        <taxon>Paraneoptera</taxon>
        <taxon>Hemiptera</taxon>
        <taxon>Sternorrhyncha</taxon>
        <taxon>Psylloidea</taxon>
        <taxon>Psyllidae</taxon>
        <taxon>Psyllinae</taxon>
        <taxon>Cacopsylla</taxon>
    </lineage>
</organism>
<protein>
    <submittedName>
        <fullName evidence="2">Uncharacterized protein</fullName>
    </submittedName>
</protein>